<name>A0ABV7M4N5_9GAMM</name>
<dbReference type="EMBL" id="JBHRUH010000031">
    <property type="protein sequence ID" value="MFC3293255.1"/>
    <property type="molecule type" value="Genomic_DNA"/>
</dbReference>
<gene>
    <name evidence="1" type="ORF">ACFOEI_14455</name>
</gene>
<keyword evidence="2" id="KW-1185">Reference proteome</keyword>
<accession>A0ABV7M4N5</accession>
<sequence length="138" mass="14933">MPTIREQVIAALAQRLGAQRANTVIEALPARSLWDSNDSDVERADFGQMAVTMTLTLETVHQADNDPGRWSEQGNAILGQLIIDATGQDVTLSGLCDDIAYAGGTIYYPEDGSEVIGVDINLAVRFRFDVGDPFTNSM</sequence>
<comment type="caution">
    <text evidence="1">The sequence shown here is derived from an EMBL/GenBank/DDBJ whole genome shotgun (WGS) entry which is preliminary data.</text>
</comment>
<evidence type="ECO:0000313" key="2">
    <source>
        <dbReference type="Proteomes" id="UP001595640"/>
    </source>
</evidence>
<dbReference type="RefSeq" id="WP_019020574.1">
    <property type="nucleotide sequence ID" value="NZ_BMXD01000001.1"/>
</dbReference>
<organism evidence="1 2">
    <name type="scientific">Modicisalibacter luteus</name>
    <dbReference type="NCBI Taxonomy" id="453962"/>
    <lineage>
        <taxon>Bacteria</taxon>
        <taxon>Pseudomonadati</taxon>
        <taxon>Pseudomonadota</taxon>
        <taxon>Gammaproteobacteria</taxon>
        <taxon>Oceanospirillales</taxon>
        <taxon>Halomonadaceae</taxon>
        <taxon>Modicisalibacter</taxon>
    </lineage>
</organism>
<dbReference type="Proteomes" id="UP001595640">
    <property type="component" value="Unassembled WGS sequence"/>
</dbReference>
<proteinExistence type="predicted"/>
<reference evidence="2" key="1">
    <citation type="journal article" date="2019" name="Int. J. Syst. Evol. Microbiol.">
        <title>The Global Catalogue of Microorganisms (GCM) 10K type strain sequencing project: providing services to taxonomists for standard genome sequencing and annotation.</title>
        <authorList>
            <consortium name="The Broad Institute Genomics Platform"/>
            <consortium name="The Broad Institute Genome Sequencing Center for Infectious Disease"/>
            <person name="Wu L."/>
            <person name="Ma J."/>
        </authorList>
    </citation>
    <scope>NUCLEOTIDE SEQUENCE [LARGE SCALE GENOMIC DNA]</scope>
    <source>
        <strain evidence="2">KCTC 12847</strain>
    </source>
</reference>
<protein>
    <submittedName>
        <fullName evidence="1">Uncharacterized protein</fullName>
    </submittedName>
</protein>
<evidence type="ECO:0000313" key="1">
    <source>
        <dbReference type="EMBL" id="MFC3293255.1"/>
    </source>
</evidence>